<evidence type="ECO:0000259" key="3">
    <source>
        <dbReference type="Pfam" id="PF01408"/>
    </source>
</evidence>
<name>A0ABR8JVM7_9BACT</name>
<evidence type="ECO:0000259" key="4">
    <source>
        <dbReference type="Pfam" id="PF02894"/>
    </source>
</evidence>
<dbReference type="InterPro" id="IPR000683">
    <property type="entry name" value="Gfo/Idh/MocA-like_OxRdtase_N"/>
</dbReference>
<dbReference type="SUPFAM" id="SSF55347">
    <property type="entry name" value="Glyceraldehyde-3-phosphate dehydrogenase-like, C-terminal domain"/>
    <property type="match status" value="1"/>
</dbReference>
<evidence type="ECO:0000313" key="5">
    <source>
        <dbReference type="EMBL" id="MBD2721794.1"/>
    </source>
</evidence>
<comment type="caution">
    <text evidence="5">The sequence shown here is derived from an EMBL/GenBank/DDBJ whole genome shotgun (WGS) entry which is preliminary data.</text>
</comment>
<feature type="domain" description="Gfo/Idh/MocA-like oxidoreductase N-terminal" evidence="3">
    <location>
        <begin position="8"/>
        <end position="121"/>
    </location>
</feature>
<feature type="domain" description="Gfo/Idh/MocA-like oxidoreductase C-terminal" evidence="4">
    <location>
        <begin position="137"/>
        <end position="347"/>
    </location>
</feature>
<dbReference type="InterPro" id="IPR051317">
    <property type="entry name" value="Gfo/Idh/MocA_oxidoreduct"/>
</dbReference>
<dbReference type="Proteomes" id="UP000606003">
    <property type="component" value="Unassembled WGS sequence"/>
</dbReference>
<dbReference type="EMBL" id="JACXAC010000002">
    <property type="protein sequence ID" value="MBD2721794.1"/>
    <property type="molecule type" value="Genomic_DNA"/>
</dbReference>
<evidence type="ECO:0000256" key="2">
    <source>
        <dbReference type="ARBA" id="ARBA00023002"/>
    </source>
</evidence>
<reference evidence="5 6" key="1">
    <citation type="submission" date="2020-09" db="EMBL/GenBank/DDBJ databases">
        <authorList>
            <person name="Kim M.K."/>
        </authorList>
    </citation>
    <scope>NUCLEOTIDE SEQUENCE [LARGE SCALE GENOMIC DNA]</scope>
    <source>
        <strain evidence="5 6">BT189</strain>
    </source>
</reference>
<dbReference type="PANTHER" id="PTHR43708">
    <property type="entry name" value="CONSERVED EXPRESSED OXIDOREDUCTASE (EUROFUNG)"/>
    <property type="match status" value="1"/>
</dbReference>
<dbReference type="InterPro" id="IPR004104">
    <property type="entry name" value="Gfo/Idh/MocA-like_OxRdtase_C"/>
</dbReference>
<evidence type="ECO:0000256" key="1">
    <source>
        <dbReference type="ARBA" id="ARBA00010928"/>
    </source>
</evidence>
<dbReference type="Pfam" id="PF02894">
    <property type="entry name" value="GFO_IDH_MocA_C"/>
    <property type="match status" value="1"/>
</dbReference>
<dbReference type="Pfam" id="PF01408">
    <property type="entry name" value="GFO_IDH_MocA"/>
    <property type="match status" value="1"/>
</dbReference>
<gene>
    <name evidence="5" type="ORF">IC234_06605</name>
</gene>
<dbReference type="PANTHER" id="PTHR43708:SF5">
    <property type="entry name" value="CONSERVED EXPRESSED OXIDOREDUCTASE (EUROFUNG)-RELATED"/>
    <property type="match status" value="1"/>
</dbReference>
<protein>
    <submittedName>
        <fullName evidence="5">Gfo/Idh/MocA family oxidoreductase</fullName>
    </submittedName>
</protein>
<dbReference type="InterPro" id="IPR036291">
    <property type="entry name" value="NAD(P)-bd_dom_sf"/>
</dbReference>
<evidence type="ECO:0000313" key="6">
    <source>
        <dbReference type="Proteomes" id="UP000606003"/>
    </source>
</evidence>
<dbReference type="SUPFAM" id="SSF51735">
    <property type="entry name" value="NAD(P)-binding Rossmann-fold domains"/>
    <property type="match status" value="1"/>
</dbReference>
<keyword evidence="6" id="KW-1185">Reference proteome</keyword>
<sequence length="350" mass="38559">MSEVLPIAVGLIGYGNAGRIYHAPFLTALPQFRLRKVSTRRAAPLPGDAVRVDSAEEVLADEAIELVIIAAPNHRHADLARAALRAGKHVVVDKPFTLNAAEADELITLAQEQQRLLTVYHNRRLTSDFRTVRQVMSSGLLGRVVEYEAHFDRYRPGILAGSWKEEDVPGSGILYDMGAHLIDQAVQLFGYPQAVAADLRVQRRHGAAIDSFDLSLRYPDLKVTLKGSMLAGDAFPQFTVLGEQGSFIKRGRDIQEDALRSGASPTETPGWGREPEAYWGSLTTAHAGLDLTAVVKSEPGDYGLFYRNLYAAVREGAELLVKPREARNVIRILELAQQSSREQRPVPFAE</sequence>
<keyword evidence="2" id="KW-0560">Oxidoreductase</keyword>
<organism evidence="5 6">
    <name type="scientific">Hymenobacter armeniacus</name>
    <dbReference type="NCBI Taxonomy" id="2771358"/>
    <lineage>
        <taxon>Bacteria</taxon>
        <taxon>Pseudomonadati</taxon>
        <taxon>Bacteroidota</taxon>
        <taxon>Cytophagia</taxon>
        <taxon>Cytophagales</taxon>
        <taxon>Hymenobacteraceae</taxon>
        <taxon>Hymenobacter</taxon>
    </lineage>
</organism>
<proteinExistence type="inferred from homology"/>
<comment type="similarity">
    <text evidence="1">Belongs to the Gfo/Idh/MocA family.</text>
</comment>
<dbReference type="Gene3D" id="3.40.50.720">
    <property type="entry name" value="NAD(P)-binding Rossmann-like Domain"/>
    <property type="match status" value="1"/>
</dbReference>
<accession>A0ABR8JVM7</accession>
<dbReference type="Gene3D" id="3.30.360.10">
    <property type="entry name" value="Dihydrodipicolinate Reductase, domain 2"/>
    <property type="match status" value="1"/>
</dbReference>
<dbReference type="RefSeq" id="WP_190923063.1">
    <property type="nucleotide sequence ID" value="NZ_JACXAC010000002.1"/>
</dbReference>